<dbReference type="InterPro" id="IPR007730">
    <property type="entry name" value="SPOR-like_dom"/>
</dbReference>
<dbReference type="PROSITE" id="PS51724">
    <property type="entry name" value="SPOR"/>
    <property type="match status" value="1"/>
</dbReference>
<evidence type="ECO:0000256" key="2">
    <source>
        <dbReference type="SAM" id="Phobius"/>
    </source>
</evidence>
<keyword evidence="2" id="KW-0472">Membrane</keyword>
<accession>A0A4Q0MNE4</accession>
<organism evidence="4 5">
    <name type="scientific">Hansschlegelia zhihuaiae</name>
    <dbReference type="NCBI Taxonomy" id="405005"/>
    <lineage>
        <taxon>Bacteria</taxon>
        <taxon>Pseudomonadati</taxon>
        <taxon>Pseudomonadota</taxon>
        <taxon>Alphaproteobacteria</taxon>
        <taxon>Hyphomicrobiales</taxon>
        <taxon>Methylopilaceae</taxon>
        <taxon>Hansschlegelia</taxon>
    </lineage>
</organism>
<protein>
    <submittedName>
        <fullName evidence="4">SPOR domain-containing protein</fullName>
    </submittedName>
</protein>
<comment type="caution">
    <text evidence="4">The sequence shown here is derived from an EMBL/GenBank/DDBJ whole genome shotgun (WGS) entry which is preliminary data.</text>
</comment>
<gene>
    <name evidence="4" type="ORF">EK403_02955</name>
</gene>
<reference evidence="4 5" key="1">
    <citation type="submission" date="2018-12" db="EMBL/GenBank/DDBJ databases">
        <title>bacterium Hansschlegelia zhihuaiae S113.</title>
        <authorList>
            <person name="He J."/>
        </authorList>
    </citation>
    <scope>NUCLEOTIDE SEQUENCE [LARGE SCALE GENOMIC DNA]</scope>
    <source>
        <strain evidence="4 5">S 113</strain>
    </source>
</reference>
<dbReference type="AlphaFoldDB" id="A0A4Q0MNE4"/>
<keyword evidence="1" id="KW-0175">Coiled coil</keyword>
<dbReference type="EMBL" id="RYFI01000002">
    <property type="protein sequence ID" value="RXF75025.1"/>
    <property type="molecule type" value="Genomic_DNA"/>
</dbReference>
<feature type="coiled-coil region" evidence="1">
    <location>
        <begin position="58"/>
        <end position="85"/>
    </location>
</feature>
<keyword evidence="2" id="KW-0812">Transmembrane</keyword>
<sequence length="205" mass="21800">MSRYTYDERVDDRRLGPVAPAVVWGAVMVAALAGAGAVTWRGVADPRSSERLVAAPEERALRLEVARLAAERETLSNRLAALERGVGELKIAARNAQAPETTGSVARVVTTIPEPRPGGFALSLGPDVSIDAVRRRWSALVGRHPQVLARLSPRAQRSQATPGLYDLVAGPFPNRTDAERACATLAEQGLACDTTTYAGDPVGRP</sequence>
<evidence type="ECO:0000313" key="5">
    <source>
        <dbReference type="Proteomes" id="UP000289708"/>
    </source>
</evidence>
<evidence type="ECO:0000256" key="1">
    <source>
        <dbReference type="SAM" id="Coils"/>
    </source>
</evidence>
<dbReference type="Proteomes" id="UP000289708">
    <property type="component" value="Unassembled WGS sequence"/>
</dbReference>
<proteinExistence type="predicted"/>
<name>A0A4Q0MNE4_9HYPH</name>
<evidence type="ECO:0000259" key="3">
    <source>
        <dbReference type="PROSITE" id="PS51724"/>
    </source>
</evidence>
<dbReference type="OrthoDB" id="8442776at2"/>
<dbReference type="RefSeq" id="WP_128776015.1">
    <property type="nucleotide sequence ID" value="NZ_RYFI01000002.1"/>
</dbReference>
<keyword evidence="5" id="KW-1185">Reference proteome</keyword>
<dbReference type="GO" id="GO:0042834">
    <property type="term" value="F:peptidoglycan binding"/>
    <property type="evidence" value="ECO:0007669"/>
    <property type="project" value="InterPro"/>
</dbReference>
<keyword evidence="2" id="KW-1133">Transmembrane helix</keyword>
<dbReference type="Pfam" id="PF05036">
    <property type="entry name" value="SPOR"/>
    <property type="match status" value="1"/>
</dbReference>
<feature type="transmembrane region" description="Helical" evidence="2">
    <location>
        <begin position="21"/>
        <end position="40"/>
    </location>
</feature>
<evidence type="ECO:0000313" key="4">
    <source>
        <dbReference type="EMBL" id="RXF75025.1"/>
    </source>
</evidence>
<feature type="domain" description="SPOR" evidence="3">
    <location>
        <begin position="114"/>
        <end position="197"/>
    </location>
</feature>